<dbReference type="SUPFAM" id="SSF143011">
    <property type="entry name" value="RelE-like"/>
    <property type="match status" value="1"/>
</dbReference>
<name>A0A951PVA6_9NOST</name>
<dbReference type="InterPro" id="IPR007712">
    <property type="entry name" value="RelE/ParE_toxin"/>
</dbReference>
<evidence type="ECO:0000256" key="2">
    <source>
        <dbReference type="ARBA" id="ARBA00022649"/>
    </source>
</evidence>
<gene>
    <name evidence="3" type="ORF">KME32_07260</name>
</gene>
<evidence type="ECO:0000313" key="3">
    <source>
        <dbReference type="EMBL" id="MBW4560949.1"/>
    </source>
</evidence>
<dbReference type="Proteomes" id="UP000715781">
    <property type="component" value="Unassembled WGS sequence"/>
</dbReference>
<dbReference type="NCBIfam" id="TIGR02385">
    <property type="entry name" value="RelE_StbE"/>
    <property type="match status" value="1"/>
</dbReference>
<comment type="similarity">
    <text evidence="1">Belongs to the RelE toxin family.</text>
</comment>
<dbReference type="InterPro" id="IPR051803">
    <property type="entry name" value="TA_system_RelE-like_toxin"/>
</dbReference>
<accession>A0A951PVA6</accession>
<dbReference type="PANTHER" id="PTHR33755:SF5">
    <property type="entry name" value="TYPE II TOXIN-ANTITOXIN SYSTEM RELE_PARE FAMILY TOXIN"/>
    <property type="match status" value="1"/>
</dbReference>
<comment type="caution">
    <text evidence="3">The sequence shown here is derived from an EMBL/GenBank/DDBJ whole genome shotgun (WGS) entry which is preliminary data.</text>
</comment>
<protein>
    <submittedName>
        <fullName evidence="3">Type II toxin-antitoxin system RelE/ParE family toxin</fullName>
    </submittedName>
</protein>
<reference evidence="3" key="2">
    <citation type="journal article" date="2022" name="Microbiol. Resour. Announc.">
        <title>Metagenome Sequencing to Explore Phylogenomics of Terrestrial Cyanobacteria.</title>
        <authorList>
            <person name="Ward R.D."/>
            <person name="Stajich J.E."/>
            <person name="Johansen J.R."/>
            <person name="Huntemann M."/>
            <person name="Clum A."/>
            <person name="Foster B."/>
            <person name="Foster B."/>
            <person name="Roux S."/>
            <person name="Palaniappan K."/>
            <person name="Varghese N."/>
            <person name="Mukherjee S."/>
            <person name="Reddy T.B.K."/>
            <person name="Daum C."/>
            <person name="Copeland A."/>
            <person name="Chen I.A."/>
            <person name="Ivanova N.N."/>
            <person name="Kyrpides N.C."/>
            <person name="Shapiro N."/>
            <person name="Eloe-Fadrosh E.A."/>
            <person name="Pietrasiak N."/>
        </authorList>
    </citation>
    <scope>NUCLEOTIDE SEQUENCE</scope>
    <source>
        <strain evidence="3">JT2-VF2</strain>
    </source>
</reference>
<evidence type="ECO:0000313" key="4">
    <source>
        <dbReference type="Proteomes" id="UP000715781"/>
    </source>
</evidence>
<dbReference type="Pfam" id="PF05016">
    <property type="entry name" value="ParE_toxin"/>
    <property type="match status" value="1"/>
</dbReference>
<keyword evidence="2" id="KW-1277">Toxin-antitoxin system</keyword>
<evidence type="ECO:0000256" key="1">
    <source>
        <dbReference type="ARBA" id="ARBA00006226"/>
    </source>
</evidence>
<dbReference type="AlphaFoldDB" id="A0A951PVA6"/>
<dbReference type="PANTHER" id="PTHR33755">
    <property type="entry name" value="TOXIN PARE1-RELATED"/>
    <property type="match status" value="1"/>
</dbReference>
<sequence>MAQINWTSQALDDLQAIGDFIARDTPAFAQVLVDKVFDAVQRLENFPRSGRIVPEINQENIREIILGSYRIVYLLDGDEVNILTVFHASRLLKVSELQINTYE</sequence>
<dbReference type="InterPro" id="IPR035093">
    <property type="entry name" value="RelE/ParE_toxin_dom_sf"/>
</dbReference>
<proteinExistence type="inferred from homology"/>
<dbReference type="Gene3D" id="3.30.2310.20">
    <property type="entry name" value="RelE-like"/>
    <property type="match status" value="1"/>
</dbReference>
<dbReference type="EMBL" id="JAHHHN010000003">
    <property type="protein sequence ID" value="MBW4560949.1"/>
    <property type="molecule type" value="Genomic_DNA"/>
</dbReference>
<reference evidence="3" key="1">
    <citation type="submission" date="2021-05" db="EMBL/GenBank/DDBJ databases">
        <authorList>
            <person name="Pietrasiak N."/>
            <person name="Ward R."/>
            <person name="Stajich J.E."/>
            <person name="Kurbessoian T."/>
        </authorList>
    </citation>
    <scope>NUCLEOTIDE SEQUENCE</scope>
    <source>
        <strain evidence="3">JT2-VF2</strain>
    </source>
</reference>
<organism evidence="3 4">
    <name type="scientific">Mojavia pulchra JT2-VF2</name>
    <dbReference type="NCBI Taxonomy" id="287848"/>
    <lineage>
        <taxon>Bacteria</taxon>
        <taxon>Bacillati</taxon>
        <taxon>Cyanobacteriota</taxon>
        <taxon>Cyanophyceae</taxon>
        <taxon>Nostocales</taxon>
        <taxon>Nostocaceae</taxon>
    </lineage>
</organism>